<keyword evidence="2" id="KW-0472">Membrane</keyword>
<evidence type="ECO:0000256" key="2">
    <source>
        <dbReference type="SAM" id="Phobius"/>
    </source>
</evidence>
<feature type="compositionally biased region" description="Gly residues" evidence="1">
    <location>
        <begin position="44"/>
        <end position="65"/>
    </location>
</feature>
<feature type="chain" id="PRO_5042176502" evidence="3">
    <location>
        <begin position="20"/>
        <end position="375"/>
    </location>
</feature>
<evidence type="ECO:0000313" key="6">
    <source>
        <dbReference type="Proteomes" id="UP001201812"/>
    </source>
</evidence>
<evidence type="ECO:0000259" key="4">
    <source>
        <dbReference type="Pfam" id="PF01705"/>
    </source>
</evidence>
<evidence type="ECO:0000313" key="5">
    <source>
        <dbReference type="EMBL" id="KAI1710418.1"/>
    </source>
</evidence>
<dbReference type="InterPro" id="IPR002619">
    <property type="entry name" value="CX"/>
</dbReference>
<feature type="region of interest" description="Disordered" evidence="1">
    <location>
        <begin position="191"/>
        <end position="216"/>
    </location>
</feature>
<feature type="compositionally biased region" description="Low complexity" evidence="1">
    <location>
        <begin position="312"/>
        <end position="361"/>
    </location>
</feature>
<feature type="transmembrane region" description="Helical" evidence="2">
    <location>
        <begin position="277"/>
        <end position="300"/>
    </location>
</feature>
<dbReference type="PANTHER" id="PTHR47520">
    <property type="entry name" value="CX DOMAIN-CONTAINING PROTEIN-RELATED"/>
    <property type="match status" value="1"/>
</dbReference>
<dbReference type="AlphaFoldDB" id="A0AAD4R512"/>
<feature type="compositionally biased region" description="Gly residues" evidence="1">
    <location>
        <begin position="73"/>
        <end position="111"/>
    </location>
</feature>
<feature type="compositionally biased region" description="Gly residues" evidence="1">
    <location>
        <begin position="22"/>
        <end position="34"/>
    </location>
</feature>
<feature type="region of interest" description="Disordered" evidence="1">
    <location>
        <begin position="312"/>
        <end position="375"/>
    </location>
</feature>
<keyword evidence="3" id="KW-0732">Signal</keyword>
<reference evidence="5" key="1">
    <citation type="submission" date="2022-01" db="EMBL/GenBank/DDBJ databases">
        <title>Genome Sequence Resource for Two Populations of Ditylenchus destructor, the Migratory Endoparasitic Phytonematode.</title>
        <authorList>
            <person name="Zhang H."/>
            <person name="Lin R."/>
            <person name="Xie B."/>
        </authorList>
    </citation>
    <scope>NUCLEOTIDE SEQUENCE</scope>
    <source>
        <strain evidence="5">BazhouSP</strain>
    </source>
</reference>
<dbReference type="PANTHER" id="PTHR47520:SF8">
    <property type="entry name" value="CX DOMAIN-CONTAINING PROTEIN"/>
    <property type="match status" value="1"/>
</dbReference>
<keyword evidence="2" id="KW-0812">Transmembrane</keyword>
<dbReference type="Pfam" id="PF01705">
    <property type="entry name" value="CX"/>
    <property type="match status" value="1"/>
</dbReference>
<feature type="domain" description="CX" evidence="4">
    <location>
        <begin position="214"/>
        <end position="250"/>
    </location>
</feature>
<evidence type="ECO:0000256" key="1">
    <source>
        <dbReference type="SAM" id="MobiDB-lite"/>
    </source>
</evidence>
<protein>
    <submittedName>
        <fullName evidence="5">CX module domain-containing protein</fullName>
    </submittedName>
</protein>
<keyword evidence="2" id="KW-1133">Transmembrane helix</keyword>
<keyword evidence="6" id="KW-1185">Reference proteome</keyword>
<dbReference type="EMBL" id="JAKKPZ010000026">
    <property type="protein sequence ID" value="KAI1710418.1"/>
    <property type="molecule type" value="Genomic_DNA"/>
</dbReference>
<evidence type="ECO:0000256" key="3">
    <source>
        <dbReference type="SAM" id="SignalP"/>
    </source>
</evidence>
<dbReference type="Proteomes" id="UP001201812">
    <property type="component" value="Unassembled WGS sequence"/>
</dbReference>
<comment type="caution">
    <text evidence="5">The sequence shown here is derived from an EMBL/GenBank/DDBJ whole genome shotgun (WGS) entry which is preliminary data.</text>
</comment>
<feature type="region of interest" description="Disordered" evidence="1">
    <location>
        <begin position="18"/>
        <end position="113"/>
    </location>
</feature>
<sequence>MWKTVCVLFLVAYSPVSDARKGSGGGGGMRGGNGPVRQGPPPGGFGGGPQQGGFGQPRPNGGFGQPHGPPPGGFGGAPGGHMGGGGFNQPGGFNRGGFQGGHSSFGGGSGPGSMSRGSVFKTALAGAALGTVGGLVTYELGKAILHSSHQPFQYDNRNYYFDQQNYKGRPGEIMCSMPLQQLINTNAAVTTTTQAPPAADQTTPSPNGPTTTPTPDQLLQQVVYPNGTRPKDIVWSCKQGTEICCGTDCCPAPAGQAGQYPPTAGAEKRSGSGFGTIIFVIIVALLLSCCCCALVAYKFCRSAFDFVMPSSQNSQQQYSNNNPNTYYDDPNKYQQGAYGQQQPQQSYPMQPYPQQGYQQGYAPPPQYPAYPQQKY</sequence>
<gene>
    <name evidence="5" type="ORF">DdX_10779</name>
</gene>
<name>A0AAD4R512_9BILA</name>
<organism evidence="5 6">
    <name type="scientific">Ditylenchus destructor</name>
    <dbReference type="NCBI Taxonomy" id="166010"/>
    <lineage>
        <taxon>Eukaryota</taxon>
        <taxon>Metazoa</taxon>
        <taxon>Ecdysozoa</taxon>
        <taxon>Nematoda</taxon>
        <taxon>Chromadorea</taxon>
        <taxon>Rhabditida</taxon>
        <taxon>Tylenchina</taxon>
        <taxon>Tylenchomorpha</taxon>
        <taxon>Sphaerularioidea</taxon>
        <taxon>Anguinidae</taxon>
        <taxon>Anguininae</taxon>
        <taxon>Ditylenchus</taxon>
    </lineage>
</organism>
<proteinExistence type="predicted"/>
<feature type="signal peptide" evidence="3">
    <location>
        <begin position="1"/>
        <end position="19"/>
    </location>
</feature>
<feature type="compositionally biased region" description="Low complexity" evidence="1">
    <location>
        <begin position="191"/>
        <end position="215"/>
    </location>
</feature>
<accession>A0AAD4R512</accession>